<dbReference type="Pfam" id="PF26003">
    <property type="entry name" value="Integrase_N_phage"/>
    <property type="match status" value="1"/>
</dbReference>
<accession>A0A7W3JMK1</accession>
<evidence type="ECO:0000256" key="4">
    <source>
        <dbReference type="ARBA" id="ARBA00023172"/>
    </source>
</evidence>
<reference evidence="6 7" key="1">
    <citation type="submission" date="2020-07" db="EMBL/GenBank/DDBJ databases">
        <title>Sequencing the genomes of 1000 actinobacteria strains.</title>
        <authorList>
            <person name="Klenk H.-P."/>
        </authorList>
    </citation>
    <scope>NUCLEOTIDE SEQUENCE [LARGE SCALE GENOMIC DNA]</scope>
    <source>
        <strain evidence="6 7">DSM 27576</strain>
    </source>
</reference>
<evidence type="ECO:0000313" key="7">
    <source>
        <dbReference type="Proteomes" id="UP000526083"/>
    </source>
</evidence>
<comment type="caution">
    <text evidence="6">The sequence shown here is derived from an EMBL/GenBank/DDBJ whole genome shotgun (WGS) entry which is preliminary data.</text>
</comment>
<sequence length="396" mass="44923">MARSKPRPESWGAIRKLPSGRYQASYIAPDLARYNGPYTFDTKADARVWLTERRLEIQRGAWKSPQDQQAEAIEHEKRARAEKFSTYAHTWLLQRVNSKGEPLRPSTRIQYEQRLSTTLAEFADDRLSAITPARVREWHSKRLQHARTSAGVDARLLRAILNTAILDGIIDRNPVDVGLTRSMTGRKHRPPTLNELHTLLENLPSRIQLAIYLAAYGGLRLSEWRALRRRDLTIVEGRVLVNVERTAQYLDGHGWHVGPPKTAEGVRLVPLPLSLTEHVQRHLSTHVGPFPDALLFPRRVDPAEFMRDGEFNAMWNKARDAAGVRDVVREHDLRAFAGTTFAQSGATLRETMRLLGHSTTVAAMAYQHTADERMQELTDLMPLPGSTRTNLTHLNA</sequence>
<dbReference type="AlphaFoldDB" id="A0A7W3JMK1"/>
<dbReference type="RefSeq" id="WP_167048608.1">
    <property type="nucleotide sequence ID" value="NZ_JAAOZB010000002.1"/>
</dbReference>
<dbReference type="InterPro" id="IPR050808">
    <property type="entry name" value="Phage_Integrase"/>
</dbReference>
<evidence type="ECO:0000256" key="2">
    <source>
        <dbReference type="ARBA" id="ARBA00022908"/>
    </source>
</evidence>
<evidence type="ECO:0000313" key="6">
    <source>
        <dbReference type="EMBL" id="MBA8815649.1"/>
    </source>
</evidence>
<dbReference type="Proteomes" id="UP000526083">
    <property type="component" value="Unassembled WGS sequence"/>
</dbReference>
<dbReference type="PANTHER" id="PTHR30629">
    <property type="entry name" value="PROPHAGE INTEGRASE"/>
    <property type="match status" value="1"/>
</dbReference>
<evidence type="ECO:0000256" key="3">
    <source>
        <dbReference type="ARBA" id="ARBA00023125"/>
    </source>
</evidence>
<protein>
    <submittedName>
        <fullName evidence="6">Integrase</fullName>
    </submittedName>
</protein>
<dbReference type="GO" id="GO:0006310">
    <property type="term" value="P:DNA recombination"/>
    <property type="evidence" value="ECO:0007669"/>
    <property type="project" value="UniProtKB-KW"/>
</dbReference>
<dbReference type="Gene3D" id="1.10.443.10">
    <property type="entry name" value="Intergrase catalytic core"/>
    <property type="match status" value="1"/>
</dbReference>
<dbReference type="InterPro" id="IPR011010">
    <property type="entry name" value="DNA_brk_join_enz"/>
</dbReference>
<dbReference type="EMBL" id="JACGWY010000001">
    <property type="protein sequence ID" value="MBA8815649.1"/>
    <property type="molecule type" value="Genomic_DNA"/>
</dbReference>
<dbReference type="SUPFAM" id="SSF56349">
    <property type="entry name" value="DNA breaking-rejoining enzymes"/>
    <property type="match status" value="1"/>
</dbReference>
<gene>
    <name evidence="6" type="ORF">FHX48_000701</name>
</gene>
<feature type="domain" description="Tyr recombinase" evidence="5">
    <location>
        <begin position="186"/>
        <end position="379"/>
    </location>
</feature>
<comment type="similarity">
    <text evidence="1">Belongs to the 'phage' integrase family.</text>
</comment>
<keyword evidence="3" id="KW-0238">DNA-binding</keyword>
<dbReference type="GO" id="GO:0015074">
    <property type="term" value="P:DNA integration"/>
    <property type="evidence" value="ECO:0007669"/>
    <property type="project" value="UniProtKB-KW"/>
</dbReference>
<dbReference type="InterPro" id="IPR013762">
    <property type="entry name" value="Integrase-like_cat_sf"/>
</dbReference>
<evidence type="ECO:0000259" key="5">
    <source>
        <dbReference type="PROSITE" id="PS51898"/>
    </source>
</evidence>
<proteinExistence type="inferred from homology"/>
<dbReference type="InterPro" id="IPR010998">
    <property type="entry name" value="Integrase_recombinase_N"/>
</dbReference>
<dbReference type="InterPro" id="IPR058717">
    <property type="entry name" value="Phage_L5_Integrase_N"/>
</dbReference>
<name>A0A7W3JMK1_9MICO</name>
<dbReference type="GO" id="GO:0003677">
    <property type="term" value="F:DNA binding"/>
    <property type="evidence" value="ECO:0007669"/>
    <property type="project" value="UniProtKB-KW"/>
</dbReference>
<dbReference type="InterPro" id="IPR002104">
    <property type="entry name" value="Integrase_catalytic"/>
</dbReference>
<dbReference type="PROSITE" id="PS51898">
    <property type="entry name" value="TYR_RECOMBINASE"/>
    <property type="match status" value="1"/>
</dbReference>
<organism evidence="6 7">
    <name type="scientific">Microbacterium halimionae</name>
    <dbReference type="NCBI Taxonomy" id="1526413"/>
    <lineage>
        <taxon>Bacteria</taxon>
        <taxon>Bacillati</taxon>
        <taxon>Actinomycetota</taxon>
        <taxon>Actinomycetes</taxon>
        <taxon>Micrococcales</taxon>
        <taxon>Microbacteriaceae</taxon>
        <taxon>Microbacterium</taxon>
    </lineage>
</organism>
<keyword evidence="7" id="KW-1185">Reference proteome</keyword>
<dbReference type="PANTHER" id="PTHR30629:SF2">
    <property type="entry name" value="PROPHAGE INTEGRASE INTS-RELATED"/>
    <property type="match status" value="1"/>
</dbReference>
<evidence type="ECO:0000256" key="1">
    <source>
        <dbReference type="ARBA" id="ARBA00008857"/>
    </source>
</evidence>
<keyword evidence="2" id="KW-0229">DNA integration</keyword>
<dbReference type="Gene3D" id="1.10.150.130">
    <property type="match status" value="1"/>
</dbReference>
<dbReference type="Pfam" id="PF00589">
    <property type="entry name" value="Phage_integrase"/>
    <property type="match status" value="1"/>
</dbReference>
<keyword evidence="4" id="KW-0233">DNA recombination</keyword>